<name>A0A1I5MLH5_9BACI</name>
<organism evidence="2 3">
    <name type="scientific">Halolactibacillus halophilus</name>
    <dbReference type="NCBI Taxonomy" id="306540"/>
    <lineage>
        <taxon>Bacteria</taxon>
        <taxon>Bacillati</taxon>
        <taxon>Bacillota</taxon>
        <taxon>Bacilli</taxon>
        <taxon>Bacillales</taxon>
        <taxon>Bacillaceae</taxon>
        <taxon>Halolactibacillus</taxon>
    </lineage>
</organism>
<reference evidence="2 3" key="1">
    <citation type="submission" date="2016-10" db="EMBL/GenBank/DDBJ databases">
        <authorList>
            <person name="de Groot N.N."/>
        </authorList>
    </citation>
    <scope>NUCLEOTIDE SEQUENCE [LARGE SCALE GENOMIC DNA]</scope>
    <source>
        <strain evidence="2 3">DSM 17073</strain>
    </source>
</reference>
<evidence type="ECO:0000313" key="2">
    <source>
        <dbReference type="EMBL" id="SFP10147.1"/>
    </source>
</evidence>
<dbReference type="EMBL" id="BJWI01000041">
    <property type="protein sequence ID" value="GEM02493.1"/>
    <property type="molecule type" value="Genomic_DNA"/>
</dbReference>
<evidence type="ECO:0000313" key="1">
    <source>
        <dbReference type="EMBL" id="GEM02493.1"/>
    </source>
</evidence>
<gene>
    <name evidence="1" type="ORF">HHA03_20250</name>
    <name evidence="2" type="ORF">SAMN05421839_1062</name>
</gene>
<dbReference type="STRING" id="306540.SAMN05421839_1062"/>
<dbReference type="Proteomes" id="UP000242243">
    <property type="component" value="Unassembled WGS sequence"/>
</dbReference>
<evidence type="ECO:0008006" key="5">
    <source>
        <dbReference type="Google" id="ProtNLM"/>
    </source>
</evidence>
<dbReference type="RefSeq" id="WP_089830422.1">
    <property type="nucleotide sequence ID" value="NZ_BJWI01000041.1"/>
</dbReference>
<dbReference type="Proteomes" id="UP000321547">
    <property type="component" value="Unassembled WGS sequence"/>
</dbReference>
<accession>A0A1I5MLH5</accession>
<keyword evidence="4" id="KW-1185">Reference proteome</keyword>
<evidence type="ECO:0000313" key="4">
    <source>
        <dbReference type="Proteomes" id="UP000321547"/>
    </source>
</evidence>
<evidence type="ECO:0000313" key="3">
    <source>
        <dbReference type="Proteomes" id="UP000242243"/>
    </source>
</evidence>
<proteinExistence type="predicted"/>
<dbReference type="Gene3D" id="2.40.30.200">
    <property type="match status" value="1"/>
</dbReference>
<dbReference type="EMBL" id="FOXC01000006">
    <property type="protein sequence ID" value="SFP10147.1"/>
    <property type="molecule type" value="Genomic_DNA"/>
</dbReference>
<dbReference type="OrthoDB" id="2052648at2"/>
<sequence length="216" mass="24331">MNQVIFDGVASYSDWGLFCTSVNVEEPEPKELYIDIPFRDGSIDLTESLTGDIAYKDRKFEASFAFIGNEKEWEPLKRKVRAHLHGKRRVIETDNLKEYYLDGRCQTTFERDGVVLRLTVAATCDTYMIKKIPTIYNVTIDSAGTKSIVCKNSRKRVIPTITTDGEITITFNGNSYTLDAGTHRITNIVFTEGDNNITFSGAEGTKLSVEYREGAI</sequence>
<dbReference type="AlphaFoldDB" id="A0A1I5MLH5"/>
<reference evidence="1 4" key="2">
    <citation type="submission" date="2019-07" db="EMBL/GenBank/DDBJ databases">
        <title>Whole genome shotgun sequence of Halolactibacillus halophilus NBRC 100868.</title>
        <authorList>
            <person name="Hosoyama A."/>
            <person name="Uohara A."/>
            <person name="Ohji S."/>
            <person name="Ichikawa N."/>
        </authorList>
    </citation>
    <scope>NUCLEOTIDE SEQUENCE [LARGE SCALE GENOMIC DNA]</scope>
    <source>
        <strain evidence="1 4">NBRC 100868</strain>
    </source>
</reference>
<protein>
    <recommendedName>
        <fullName evidence="5">Phage tail protein</fullName>
    </recommendedName>
</protein>